<dbReference type="Pfam" id="PF12661">
    <property type="entry name" value="hEGF"/>
    <property type="match status" value="1"/>
</dbReference>
<dbReference type="SUPFAM" id="SSF49899">
    <property type="entry name" value="Concanavalin A-like lectins/glucanases"/>
    <property type="match status" value="4"/>
</dbReference>
<feature type="domain" description="EGF-like" evidence="8">
    <location>
        <begin position="283"/>
        <end position="322"/>
    </location>
</feature>
<dbReference type="InterPro" id="IPR001791">
    <property type="entry name" value="Laminin_G"/>
</dbReference>
<dbReference type="Pfam" id="PF00008">
    <property type="entry name" value="EGF"/>
    <property type="match status" value="5"/>
</dbReference>
<evidence type="ECO:0000256" key="3">
    <source>
        <dbReference type="ARBA" id="ARBA00022737"/>
    </source>
</evidence>
<dbReference type="InterPro" id="IPR000152">
    <property type="entry name" value="EGF-type_Asp/Asn_hydroxyl_site"/>
</dbReference>
<dbReference type="GeneID" id="109415447"/>
<dbReference type="SUPFAM" id="SSF57196">
    <property type="entry name" value="EGF/Laminin"/>
    <property type="match status" value="9"/>
</dbReference>
<dbReference type="PROSITE" id="PS00010">
    <property type="entry name" value="ASX_HYDROXYL"/>
    <property type="match status" value="4"/>
</dbReference>
<dbReference type="PRINTS" id="PR00010">
    <property type="entry name" value="EGFBLOOD"/>
</dbReference>
<feature type="domain" description="Laminin G" evidence="7">
    <location>
        <begin position="1363"/>
        <end position="1551"/>
    </location>
</feature>
<keyword evidence="4 5" id="KW-1015">Disulfide bond</keyword>
<feature type="disulfide bond" evidence="5">
    <location>
        <begin position="1574"/>
        <end position="1583"/>
    </location>
</feature>
<feature type="disulfide bond" evidence="5">
    <location>
        <begin position="195"/>
        <end position="204"/>
    </location>
</feature>
<dbReference type="PROSITE" id="PS01187">
    <property type="entry name" value="EGF_CA"/>
    <property type="match status" value="3"/>
</dbReference>
<feature type="compositionally biased region" description="Polar residues" evidence="6">
    <location>
        <begin position="529"/>
        <end position="540"/>
    </location>
</feature>
<dbReference type="PROSITE" id="PS00022">
    <property type="entry name" value="EGF_1"/>
    <property type="match status" value="13"/>
</dbReference>
<reference evidence="9" key="2">
    <citation type="submission" date="2025-05" db="UniProtKB">
        <authorList>
            <consortium name="EnsemblMetazoa"/>
        </authorList>
    </citation>
    <scope>IDENTIFICATION</scope>
    <source>
        <strain evidence="9">Foshan</strain>
    </source>
</reference>
<keyword evidence="1 5" id="KW-0245">EGF-like domain</keyword>
<dbReference type="PROSITE" id="PS50026">
    <property type="entry name" value="EGF_3"/>
    <property type="match status" value="13"/>
</dbReference>
<feature type="region of interest" description="Disordered" evidence="6">
    <location>
        <begin position="380"/>
        <end position="403"/>
    </location>
</feature>
<feature type="domain" description="EGF-like" evidence="8">
    <location>
        <begin position="129"/>
        <end position="165"/>
    </location>
</feature>
<feature type="compositionally biased region" description="Polar residues" evidence="6">
    <location>
        <begin position="491"/>
        <end position="515"/>
    </location>
</feature>
<reference evidence="10" key="1">
    <citation type="journal article" date="2015" name="Proc. Natl. Acad. Sci. U.S.A.">
        <title>Genome sequence of the Asian Tiger mosquito, Aedes albopictus, reveals insights into its biology, genetics, and evolution.</title>
        <authorList>
            <person name="Chen X.G."/>
            <person name="Jiang X."/>
            <person name="Gu J."/>
            <person name="Xu M."/>
            <person name="Wu Y."/>
            <person name="Deng Y."/>
            <person name="Zhang C."/>
            <person name="Bonizzoni M."/>
            <person name="Dermauw W."/>
            <person name="Vontas J."/>
            <person name="Armbruster P."/>
            <person name="Huang X."/>
            <person name="Yang Y."/>
            <person name="Zhang H."/>
            <person name="He W."/>
            <person name="Peng H."/>
            <person name="Liu Y."/>
            <person name="Wu K."/>
            <person name="Chen J."/>
            <person name="Lirakis M."/>
            <person name="Topalis P."/>
            <person name="Van Leeuwen T."/>
            <person name="Hall A.B."/>
            <person name="Jiang X."/>
            <person name="Thorpe C."/>
            <person name="Mueller R.L."/>
            <person name="Sun C."/>
            <person name="Waterhouse R.M."/>
            <person name="Yan G."/>
            <person name="Tu Z.J."/>
            <person name="Fang X."/>
            <person name="James A.A."/>
        </authorList>
    </citation>
    <scope>NUCLEOTIDE SEQUENCE [LARGE SCALE GENOMIC DNA]</scope>
    <source>
        <strain evidence="10">Foshan</strain>
    </source>
</reference>
<feature type="region of interest" description="Disordered" evidence="6">
    <location>
        <begin position="570"/>
        <end position="612"/>
    </location>
</feature>
<feature type="disulfide bond" evidence="5">
    <location>
        <begin position="57"/>
        <end position="67"/>
    </location>
</feature>
<keyword evidence="10" id="KW-1185">Reference proteome</keyword>
<dbReference type="RefSeq" id="XP_019544869.3">
    <property type="nucleotide sequence ID" value="XM_019689324.3"/>
</dbReference>
<proteinExistence type="predicted"/>
<feature type="domain" description="EGF-like" evidence="8">
    <location>
        <begin position="683"/>
        <end position="719"/>
    </location>
</feature>
<feature type="domain" description="Laminin G" evidence="7">
    <location>
        <begin position="1025"/>
        <end position="1213"/>
    </location>
</feature>
<dbReference type="InterPro" id="IPR013032">
    <property type="entry name" value="EGF-like_CS"/>
</dbReference>
<feature type="disulfide bond" evidence="5">
    <location>
        <begin position="1608"/>
        <end position="1617"/>
    </location>
</feature>
<feature type="domain" description="EGF-like" evidence="8">
    <location>
        <begin position="1547"/>
        <end position="1584"/>
    </location>
</feature>
<feature type="domain" description="EGF-like" evidence="8">
    <location>
        <begin position="1585"/>
        <end position="1618"/>
    </location>
</feature>
<keyword evidence="2" id="KW-0732">Signal</keyword>
<dbReference type="EnsemblMetazoa" id="AALFPA23_008783.R11985">
    <property type="protein sequence ID" value="AALFPA23_008783.P11985"/>
    <property type="gene ID" value="AALFPA23_008783"/>
</dbReference>
<evidence type="ECO:0000256" key="2">
    <source>
        <dbReference type="ARBA" id="ARBA00022729"/>
    </source>
</evidence>
<evidence type="ECO:0000256" key="1">
    <source>
        <dbReference type="ARBA" id="ARBA00022536"/>
    </source>
</evidence>
<dbReference type="CDD" id="cd00110">
    <property type="entry name" value="LamG"/>
    <property type="match status" value="4"/>
</dbReference>
<feature type="region of interest" description="Disordered" evidence="6">
    <location>
        <begin position="488"/>
        <end position="545"/>
    </location>
</feature>
<name>A0ABM1YFZ7_AEDAL</name>
<feature type="domain" description="EGF-like" evidence="8">
    <location>
        <begin position="91"/>
        <end position="127"/>
    </location>
</feature>
<feature type="region of interest" description="Disordered" evidence="6">
    <location>
        <begin position="652"/>
        <end position="677"/>
    </location>
</feature>
<feature type="disulfide bond" evidence="5">
    <location>
        <begin position="1008"/>
        <end position="1017"/>
    </location>
</feature>
<feature type="disulfide bond" evidence="5">
    <location>
        <begin position="155"/>
        <end position="164"/>
    </location>
</feature>
<dbReference type="PANTHER" id="PTHR12916">
    <property type="entry name" value="CYTOCHROME C OXIDASE POLYPEPTIDE VIC-2"/>
    <property type="match status" value="1"/>
</dbReference>
<dbReference type="InterPro" id="IPR001881">
    <property type="entry name" value="EGF-like_Ca-bd_dom"/>
</dbReference>
<feature type="domain" description="EGF-like" evidence="8">
    <location>
        <begin position="1214"/>
        <end position="1250"/>
    </location>
</feature>
<dbReference type="SMART" id="SM00181">
    <property type="entry name" value="EGF"/>
    <property type="match status" value="14"/>
</dbReference>
<dbReference type="PROSITE" id="PS01186">
    <property type="entry name" value="EGF_2"/>
    <property type="match status" value="6"/>
</dbReference>
<feature type="compositionally biased region" description="Polar residues" evidence="6">
    <location>
        <begin position="591"/>
        <end position="607"/>
    </location>
</feature>
<sequence length="1823" mass="200287">MGHAELNHSSTKQPSNSYSTWTWNRISMVRIRTNLFLLLIGIASFSVLNHTEAGFACLSNPCIYGVCTDDLNSTYSCYCIDGYTGIQCQTNWDECWSNPCRNGGTCIDGIASYNCTCRDGFVGLNCEENFNECLSNPCQNGGSCYDQDNAFVCSCAPGYIGLFCETDVAVCETGDRCHNGGECIEGAGLDFTCQCIEGYGGKFCDQETDECESSPCQNGGICIDKFASYICACARGFSGVNCEEEIMYCESSPCANQALCLVEESEPICYCVPDFHGERCEFQYDECQLGPYPKCVNGGTCIDGVDEYSCSCPPSFTGTNCECLVLEDSEVDCNYTAPEITTLEYATTTAWFDSTFSTGYSFSGDMGSDLPPGTWRPTSGTWRPTSGTGRPTTGPWHPTSSTGSAGTTLYLSNVSVTTLQPDLVTSPYTSSDGLPISIGSTSLETVTKMEDSSKRTTVYPYSTRVTSDGEVTEREFSVSPEMRTIPGQESEAFTTPKIQVDGSTSDQRLPTTLSVEDQKTSGAPGEGDSVTSDIRNGSTTRSEDVDIVTKPRDTTLQGASTIPVDYTDSVDKTTESIPSGVTMRPIEEPKTSSPTDTDIEKPSSTAPTDVPSVDVTITPFFTESPGNVSTAVPSVEQPTQFISSSTSSYDTASYFPSSPTDIPSSSSKTTTTTTVPPRPTDTVITECDDKVCANGGTCAMTPSGIRCHCDFRYIGTYCDIPVSIQNAAFSRDSFLRHIIYRRNETEFQNMTAGQLLPISVRFKAKMTSREGLIMLAAAEGNDGSHYVALFLHKGLLQFQFSCGLQTMLLSEIEGPVNNGYELHIKVGLNFNDRLTHCNASLHVNETLAMSGEQPTWLRNTDPYEDPTGTTMVPIKHSWLHLGGRPIKTMYTLSHNISRYQGFTGCVYELEINCKPVAVFENAEDAFKIYECTSLACLSSPCRNGAICVEEEGYNQESRYKPNSQASWSCKCAFGYMGRTCERSICDNNPCKHGGTCVTFPESGYLCLCPYGKHGHLCEHDLDILQPSFFGSIKGLSSYVAYPLSFPLEDRFEFSFKIIPTTVSQISLLAFVGQLDDHSEKSDHFSVSFIQGFILVTWNLGSGPRRIFTQQPVHVQPSRPTTINVGRNGRLAWLSIDGRVNISGNSPGSSSKLNVAPYLFIGGHEQANFSNLPHDLPLHSGFQGCLFDIHIVAGPVHIPLQHIGGMRGRSVGQCGTKECHRHACQNNGACLQHGSTFTCICQEDWNGLLCSQKTNPCDESNKCSVDSSCFPLISGYECDCPFGKIGKRCEANLKYLSDVSFSGRRSYLALKWPAVNSDYSYLENEVRYEKIVQPSSLMSQNHSILLKSIRELDKINDVLKVNANDTANSLLYSHVLTTRSQNYHQLKIRYLSIELQVRPLSEKGLLMFVRTYDSNEQKQGFISLSLQGGVIEYRVSSAQMQTSVVRSNHVLAIGEWHNIKIIKYGKRLTLWVEGKSTSMLGSVREEFINPSTRLYFGGLPDISQLPFDALSGFPIPFRGCIRNVNLNGTRITLNESSIVESRNVNDCDGTPCGGDLCTKGGLCWLDEHSQPHCKCPEYSKGVNCEIQESCEIVKCRNNGQCMKNGHCSCAIGWTGYYCEIATTKFSALGFNDRSYILIPSQKIKMKDKRNGVSINLSPRLELQISFNISTLEDGVIFWTTDKSSRYFGVGVQNGFITIASNMIQEAENLTAVSSPWKAYVADGDWHNIRIETENGTVQVLVNGHPLFSELRIRSDATDAEPGLRYSSDEASYLGGFPDEDVRNRTFGKFSSAFNGCIQDIYLGNNVDEVDYTSYQGANIDECEV</sequence>
<feature type="domain" description="EGF-like" evidence="8">
    <location>
        <begin position="53"/>
        <end position="89"/>
    </location>
</feature>
<evidence type="ECO:0000259" key="7">
    <source>
        <dbReference type="PROSITE" id="PS50025"/>
    </source>
</evidence>
<evidence type="ECO:0000313" key="9">
    <source>
        <dbReference type="EnsemblMetazoa" id="AALFPA23_008783.P11985"/>
    </source>
</evidence>
<dbReference type="SMART" id="SM00179">
    <property type="entry name" value="EGF_CA"/>
    <property type="match status" value="12"/>
</dbReference>
<feature type="disulfide bond" evidence="5">
    <location>
        <begin position="271"/>
        <end position="280"/>
    </location>
</feature>
<feature type="disulfide bond" evidence="5">
    <location>
        <begin position="1279"/>
        <end position="1288"/>
    </location>
</feature>
<dbReference type="Proteomes" id="UP000069940">
    <property type="component" value="Unassembled WGS sequence"/>
</dbReference>
<feature type="domain" description="EGF-like" evidence="8">
    <location>
        <begin position="245"/>
        <end position="281"/>
    </location>
</feature>
<comment type="caution">
    <text evidence="5">Lacks conserved residue(s) required for the propagation of feature annotation.</text>
</comment>
<feature type="disulfide bond" evidence="5">
    <location>
        <begin position="117"/>
        <end position="126"/>
    </location>
</feature>
<dbReference type="Gene3D" id="2.60.120.200">
    <property type="match status" value="4"/>
</dbReference>
<feature type="compositionally biased region" description="Low complexity" evidence="6">
    <location>
        <begin position="380"/>
        <end position="396"/>
    </location>
</feature>
<protein>
    <recommendedName>
        <fullName evidence="11">Protein eyes shut</fullName>
    </recommendedName>
</protein>
<evidence type="ECO:0000256" key="6">
    <source>
        <dbReference type="SAM" id="MobiDB-lite"/>
    </source>
</evidence>
<keyword evidence="3" id="KW-0677">Repeat</keyword>
<feature type="domain" description="EGF-like" evidence="8">
    <location>
        <begin position="981"/>
        <end position="1018"/>
    </location>
</feature>
<accession>A0ABM1YFZ7</accession>
<organism evidence="9 10">
    <name type="scientific">Aedes albopictus</name>
    <name type="common">Asian tiger mosquito</name>
    <name type="synonym">Stegomyia albopicta</name>
    <dbReference type="NCBI Taxonomy" id="7160"/>
    <lineage>
        <taxon>Eukaryota</taxon>
        <taxon>Metazoa</taxon>
        <taxon>Ecdysozoa</taxon>
        <taxon>Arthropoda</taxon>
        <taxon>Hexapoda</taxon>
        <taxon>Insecta</taxon>
        <taxon>Pterygota</taxon>
        <taxon>Neoptera</taxon>
        <taxon>Endopterygota</taxon>
        <taxon>Diptera</taxon>
        <taxon>Nematocera</taxon>
        <taxon>Culicoidea</taxon>
        <taxon>Culicidae</taxon>
        <taxon>Culicinae</taxon>
        <taxon>Aedini</taxon>
        <taxon>Aedes</taxon>
        <taxon>Stegomyia</taxon>
    </lineage>
</organism>
<evidence type="ECO:0000256" key="4">
    <source>
        <dbReference type="ARBA" id="ARBA00023157"/>
    </source>
</evidence>
<dbReference type="SMART" id="SM00282">
    <property type="entry name" value="LamG"/>
    <property type="match status" value="4"/>
</dbReference>
<feature type="domain" description="EGF-like" evidence="8">
    <location>
        <begin position="167"/>
        <end position="205"/>
    </location>
</feature>
<dbReference type="Gene3D" id="2.10.25.10">
    <property type="entry name" value="Laminin"/>
    <property type="match status" value="13"/>
</dbReference>
<feature type="domain" description="Laminin G" evidence="7">
    <location>
        <begin position="737"/>
        <end position="936"/>
    </location>
</feature>
<feature type="disulfide bond" evidence="5">
    <location>
        <begin position="312"/>
        <end position="321"/>
    </location>
</feature>
<dbReference type="InterPro" id="IPR000742">
    <property type="entry name" value="EGF"/>
</dbReference>
<dbReference type="CDD" id="cd00054">
    <property type="entry name" value="EGF_CA"/>
    <property type="match status" value="7"/>
</dbReference>
<feature type="domain" description="EGF-like" evidence="8">
    <location>
        <begin position="207"/>
        <end position="243"/>
    </location>
</feature>
<evidence type="ECO:0000313" key="10">
    <source>
        <dbReference type="Proteomes" id="UP000069940"/>
    </source>
</evidence>
<dbReference type="InterPro" id="IPR018097">
    <property type="entry name" value="EGF_Ca-bd_CS"/>
</dbReference>
<evidence type="ECO:0000256" key="5">
    <source>
        <dbReference type="PROSITE-ProRule" id="PRU00076"/>
    </source>
</evidence>
<feature type="disulfide bond" evidence="5">
    <location>
        <begin position="1240"/>
        <end position="1249"/>
    </location>
</feature>
<dbReference type="Pfam" id="PF00054">
    <property type="entry name" value="Laminin_G_1"/>
    <property type="match status" value="2"/>
</dbReference>
<feature type="disulfide bond" evidence="5">
    <location>
        <begin position="709"/>
        <end position="718"/>
    </location>
</feature>
<dbReference type="InterPro" id="IPR013320">
    <property type="entry name" value="ConA-like_dom_sf"/>
</dbReference>
<dbReference type="PROSITE" id="PS50025">
    <property type="entry name" value="LAM_G_DOMAIN"/>
    <property type="match status" value="4"/>
</dbReference>
<dbReference type="PANTHER" id="PTHR12916:SF4">
    <property type="entry name" value="UNINFLATABLE, ISOFORM C"/>
    <property type="match status" value="1"/>
</dbReference>
<evidence type="ECO:0008006" key="11">
    <source>
        <dbReference type="Google" id="ProtNLM"/>
    </source>
</evidence>
<feature type="domain" description="EGF-like" evidence="8">
    <location>
        <begin position="1252"/>
        <end position="1289"/>
    </location>
</feature>
<evidence type="ECO:0000259" key="8">
    <source>
        <dbReference type="PROSITE" id="PS50026"/>
    </source>
</evidence>
<dbReference type="Pfam" id="PF02210">
    <property type="entry name" value="Laminin_G_2"/>
    <property type="match status" value="2"/>
</dbReference>
<feature type="disulfide bond" evidence="5">
    <location>
        <begin position="79"/>
        <end position="88"/>
    </location>
</feature>
<feature type="domain" description="Laminin G" evidence="7">
    <location>
        <begin position="1624"/>
        <end position="1821"/>
    </location>
</feature>
<feature type="disulfide bond" evidence="5">
    <location>
        <begin position="233"/>
        <end position="242"/>
    </location>
</feature>